<keyword evidence="2" id="KW-0175">Coiled coil</keyword>
<dbReference type="AlphaFoldDB" id="A0A815SCR6"/>
<reference evidence="5" key="1">
    <citation type="submission" date="2021-02" db="EMBL/GenBank/DDBJ databases">
        <authorList>
            <person name="Nowell W R."/>
        </authorList>
    </citation>
    <scope>NUCLEOTIDE SEQUENCE</scope>
</reference>
<keyword evidence="6" id="KW-1185">Reference proteome</keyword>
<sequence>MSSKHQPLRQSLNASPLPEPKPTKSIVASKVPTNADVNVIIKDLRHNYLGVEQVTRLHDKDGKVNTNVRIDFTSIKLANAALSKGYVLIDGKQCPVRTYQPPFCHRCHTEGHYASNCSQKPLTEQQLRDLFQQQQQQLESMMNAFESRWNERLLSMKTSSPTNDNLDKVIPVLKDLTSICQQFNQQNVQMQQQLNNIVTQKPSTSLKIWIINNHDGCRVDTTTLLQGLNQTVVVADHVGRKSPYIEAFTRPNIIFLKEKHQLARLMQTHRSHSDRLTEHDTREFFKYYHNDSTMLSINAFVCSFPMSLCEVYLPLNRTIIWLPAHRFTLARCTRPELDRLIQHLQQSVRLTQQPKHFLAAAGRYDQEYIKYYTGLDAILLPANSLWYAFNVTKFTQQRNEILVGPLQHLTHHCIENMTQSARSKNAPFVFSTVKSLYGRYTLEQIAQHRAVVILPYAVLSYGITELYALGIPMFVPSINFLVKLKLVYDRTLIDSFYCGSSLNFSDMPKQHSNSNHPYSPEDVFSIEGISYWLQFADYYQLPHIQTFSSWDELINKLTVANFTRINQQMFEENIRRKDKLIEDWQTIIRQIDPKPRQIPDSYEFAIKQLWNTDKLQVV</sequence>
<proteinExistence type="predicted"/>
<protein>
    <recommendedName>
        <fullName evidence="4">CCHC-type domain-containing protein</fullName>
    </recommendedName>
</protein>
<comment type="caution">
    <text evidence="5">The sequence shown here is derived from an EMBL/GenBank/DDBJ whole genome shotgun (WGS) entry which is preliminary data.</text>
</comment>
<accession>A0A815SCR6</accession>
<keyword evidence="1" id="KW-0863">Zinc-finger</keyword>
<feature type="domain" description="CCHC-type" evidence="4">
    <location>
        <begin position="104"/>
        <end position="119"/>
    </location>
</feature>
<evidence type="ECO:0000313" key="6">
    <source>
        <dbReference type="Proteomes" id="UP000663828"/>
    </source>
</evidence>
<dbReference type="InterPro" id="IPR001878">
    <property type="entry name" value="Znf_CCHC"/>
</dbReference>
<dbReference type="EMBL" id="CAJNOR010004236">
    <property type="protein sequence ID" value="CAF1486431.1"/>
    <property type="molecule type" value="Genomic_DNA"/>
</dbReference>
<feature type="coiled-coil region" evidence="2">
    <location>
        <begin position="173"/>
        <end position="200"/>
    </location>
</feature>
<dbReference type="GO" id="GO:0008270">
    <property type="term" value="F:zinc ion binding"/>
    <property type="evidence" value="ECO:0007669"/>
    <property type="project" value="UniProtKB-KW"/>
</dbReference>
<dbReference type="PROSITE" id="PS50158">
    <property type="entry name" value="ZF_CCHC"/>
    <property type="match status" value="1"/>
</dbReference>
<evidence type="ECO:0000259" key="4">
    <source>
        <dbReference type="PROSITE" id="PS50158"/>
    </source>
</evidence>
<keyword evidence="1" id="KW-0479">Metal-binding</keyword>
<organism evidence="5 6">
    <name type="scientific">Adineta ricciae</name>
    <name type="common">Rotifer</name>
    <dbReference type="NCBI Taxonomy" id="249248"/>
    <lineage>
        <taxon>Eukaryota</taxon>
        <taxon>Metazoa</taxon>
        <taxon>Spiralia</taxon>
        <taxon>Gnathifera</taxon>
        <taxon>Rotifera</taxon>
        <taxon>Eurotatoria</taxon>
        <taxon>Bdelloidea</taxon>
        <taxon>Adinetida</taxon>
        <taxon>Adinetidae</taxon>
        <taxon>Adineta</taxon>
    </lineage>
</organism>
<dbReference type="Proteomes" id="UP000663828">
    <property type="component" value="Unassembled WGS sequence"/>
</dbReference>
<evidence type="ECO:0000256" key="2">
    <source>
        <dbReference type="SAM" id="Coils"/>
    </source>
</evidence>
<keyword evidence="1" id="KW-0862">Zinc</keyword>
<gene>
    <name evidence="5" type="ORF">XAT740_LOCUS38835</name>
</gene>
<evidence type="ECO:0000256" key="1">
    <source>
        <dbReference type="PROSITE-ProRule" id="PRU00047"/>
    </source>
</evidence>
<evidence type="ECO:0000256" key="3">
    <source>
        <dbReference type="SAM" id="MobiDB-lite"/>
    </source>
</evidence>
<name>A0A815SCR6_ADIRI</name>
<dbReference type="GO" id="GO:0003676">
    <property type="term" value="F:nucleic acid binding"/>
    <property type="evidence" value="ECO:0007669"/>
    <property type="project" value="InterPro"/>
</dbReference>
<feature type="region of interest" description="Disordered" evidence="3">
    <location>
        <begin position="1"/>
        <end position="27"/>
    </location>
</feature>
<feature type="compositionally biased region" description="Polar residues" evidence="3">
    <location>
        <begin position="1"/>
        <end position="14"/>
    </location>
</feature>
<evidence type="ECO:0000313" key="5">
    <source>
        <dbReference type="EMBL" id="CAF1486431.1"/>
    </source>
</evidence>